<evidence type="ECO:0000256" key="2">
    <source>
        <dbReference type="SAM" id="SignalP"/>
    </source>
</evidence>
<dbReference type="HOGENOM" id="CLU_1626324_0_0_0"/>
<feature type="signal peptide" evidence="2">
    <location>
        <begin position="1"/>
        <end position="28"/>
    </location>
</feature>
<feature type="chain" id="PRO_5001651922" description="WW domain-containing protein" evidence="2">
    <location>
        <begin position="29"/>
        <end position="164"/>
    </location>
</feature>
<protein>
    <recommendedName>
        <fullName evidence="5">WW domain-containing protein</fullName>
    </recommendedName>
</protein>
<gene>
    <name evidence="3" type="ORF">OP10G_2827</name>
</gene>
<dbReference type="Proteomes" id="UP000027982">
    <property type="component" value="Chromosome"/>
</dbReference>
<evidence type="ECO:0000313" key="3">
    <source>
        <dbReference type="EMBL" id="AIE86195.1"/>
    </source>
</evidence>
<dbReference type="PROSITE" id="PS51257">
    <property type="entry name" value="PROKAR_LIPOPROTEIN"/>
    <property type="match status" value="1"/>
</dbReference>
<evidence type="ECO:0000256" key="1">
    <source>
        <dbReference type="SAM" id="MobiDB-lite"/>
    </source>
</evidence>
<dbReference type="AlphaFoldDB" id="A0A068NTV7"/>
<reference evidence="3 4" key="1">
    <citation type="journal article" date="2014" name="PLoS ONE">
        <title>The first complete genome sequence of the class fimbriimonadia in the phylum armatimonadetes.</title>
        <authorList>
            <person name="Hu Z.Y."/>
            <person name="Wang Y.Z."/>
            <person name="Im W.T."/>
            <person name="Wang S.Y."/>
            <person name="Zhao G.P."/>
            <person name="Zheng H.J."/>
            <person name="Quan Z.X."/>
        </authorList>
    </citation>
    <scope>NUCLEOTIDE SEQUENCE [LARGE SCALE GENOMIC DNA]</scope>
    <source>
        <strain evidence="3">Gsoil 348</strain>
    </source>
</reference>
<keyword evidence="4" id="KW-1185">Reference proteome</keyword>
<proteinExistence type="predicted"/>
<sequence>MMIDRKPWLASRALAIVAASVLVAPMVAGCGSGGSNSGANLPPVDDSRPQTMSNSGYGYGQAPQQNRGMSTKTKVAILAGAAALYYMYRKNKQRQEAGQLNGQPTYFLSKNGRVYYRDQSGQAHWVTPPPQGIQVPYDEAQQYRDYQGYNNQSTGRDLTGLGIE</sequence>
<name>A0A068NTV7_FIMGI</name>
<accession>A0A068NTV7</accession>
<dbReference type="OrthoDB" id="511379at2"/>
<feature type="region of interest" description="Disordered" evidence="1">
    <location>
        <begin position="35"/>
        <end position="68"/>
    </location>
</feature>
<evidence type="ECO:0000313" key="4">
    <source>
        <dbReference type="Proteomes" id="UP000027982"/>
    </source>
</evidence>
<dbReference type="RefSeq" id="WP_038473117.1">
    <property type="nucleotide sequence ID" value="NZ_CP007139.1"/>
</dbReference>
<dbReference type="EMBL" id="CP007139">
    <property type="protein sequence ID" value="AIE86195.1"/>
    <property type="molecule type" value="Genomic_DNA"/>
</dbReference>
<dbReference type="KEGG" id="fgi:OP10G_2827"/>
<dbReference type="eggNOG" id="ENOG5030PXG">
    <property type="taxonomic scope" value="Bacteria"/>
</dbReference>
<keyword evidence="2" id="KW-0732">Signal</keyword>
<feature type="compositionally biased region" description="Polar residues" evidence="1">
    <location>
        <begin position="49"/>
        <end position="68"/>
    </location>
</feature>
<organism evidence="3 4">
    <name type="scientific">Fimbriimonas ginsengisoli Gsoil 348</name>
    <dbReference type="NCBI Taxonomy" id="661478"/>
    <lineage>
        <taxon>Bacteria</taxon>
        <taxon>Bacillati</taxon>
        <taxon>Armatimonadota</taxon>
        <taxon>Fimbriimonadia</taxon>
        <taxon>Fimbriimonadales</taxon>
        <taxon>Fimbriimonadaceae</taxon>
        <taxon>Fimbriimonas</taxon>
    </lineage>
</organism>
<dbReference type="STRING" id="661478.OP10G_2827"/>
<evidence type="ECO:0008006" key="5">
    <source>
        <dbReference type="Google" id="ProtNLM"/>
    </source>
</evidence>